<reference evidence="2" key="2">
    <citation type="submission" date="2013-05" db="EMBL/GenBank/DDBJ databases">
        <authorList>
            <person name="Gloeckner G."/>
            <person name="Szafranski K."/>
            <person name="Schliwa M."/>
        </authorList>
    </citation>
    <scope>NUCLEOTIDE SEQUENCE</scope>
</reference>
<dbReference type="Proteomes" id="UP000023152">
    <property type="component" value="Unassembled WGS sequence"/>
</dbReference>
<keyword evidence="3" id="KW-1185">Reference proteome</keyword>
<comment type="caution">
    <text evidence="2">The sequence shown here is derived from an EMBL/GenBank/DDBJ whole genome shotgun (WGS) entry which is preliminary data.</text>
</comment>
<accession>X6PBR5</accession>
<protein>
    <submittedName>
        <fullName evidence="2">Uncharacterized protein</fullName>
    </submittedName>
</protein>
<dbReference type="AlphaFoldDB" id="X6PBR5"/>
<reference evidence="2 3" key="1">
    <citation type="journal article" date="2013" name="Curr. Biol.">
        <title>The Genome of the Foraminiferan Reticulomyxa filosa.</title>
        <authorList>
            <person name="Glockner G."/>
            <person name="Hulsmann N."/>
            <person name="Schleicher M."/>
            <person name="Noegel A.A."/>
            <person name="Eichinger L."/>
            <person name="Gallinger C."/>
            <person name="Pawlowski J."/>
            <person name="Sierra R."/>
            <person name="Euteneuer U."/>
            <person name="Pillet L."/>
            <person name="Moustafa A."/>
            <person name="Platzer M."/>
            <person name="Groth M."/>
            <person name="Szafranski K."/>
            <person name="Schliwa M."/>
        </authorList>
    </citation>
    <scope>NUCLEOTIDE SEQUENCE [LARGE SCALE GENOMIC DNA]</scope>
</reference>
<dbReference type="EMBL" id="ASPP01001941">
    <property type="protein sequence ID" value="ETO35117.1"/>
    <property type="molecule type" value="Genomic_DNA"/>
</dbReference>
<dbReference type="EMBL" id="ASPP01023888">
    <property type="protein sequence ID" value="ETO09827.1"/>
    <property type="molecule type" value="Genomic_DNA"/>
</dbReference>
<sequence length="224" mass="26874">MKNTFNKKDKLNIYTYNVLQAYNVHKDSQFAQSCSYEYYIVRYCKHYITDASLELRRQQEEIKLYHKCICLSKKLHTHNLSIAYKLYKVNHIVPNGEIFCWKGKLSTISRSCIHANEEKFPHVMTDKHQFINRPQKQNKNSSFNKKSFSTMFRTVFRRNINVITKERCLIKHTLKYAKLHYIEKKERVIILSYCKFVIESIKNNNNSVIYEIKSKFVKTSYVTL</sequence>
<organism evidence="2 3">
    <name type="scientific">Reticulomyxa filosa</name>
    <dbReference type="NCBI Taxonomy" id="46433"/>
    <lineage>
        <taxon>Eukaryota</taxon>
        <taxon>Sar</taxon>
        <taxon>Rhizaria</taxon>
        <taxon>Retaria</taxon>
        <taxon>Foraminifera</taxon>
        <taxon>Monothalamids</taxon>
        <taxon>Reticulomyxidae</taxon>
        <taxon>Reticulomyxa</taxon>
    </lineage>
</organism>
<evidence type="ECO:0000313" key="2">
    <source>
        <dbReference type="EMBL" id="ETO35117.1"/>
    </source>
</evidence>
<proteinExistence type="predicted"/>
<evidence type="ECO:0000313" key="3">
    <source>
        <dbReference type="Proteomes" id="UP000023152"/>
    </source>
</evidence>
<name>X6PBR5_RETFI</name>
<evidence type="ECO:0000313" key="1">
    <source>
        <dbReference type="EMBL" id="ETO09827.1"/>
    </source>
</evidence>
<gene>
    <name evidence="2" type="ORF">RFI_01957</name>
    <name evidence="1" type="ORF">RFI_27549</name>
</gene>